<dbReference type="STRING" id="156980.SAMN04489745_2452"/>
<dbReference type="AlphaFoldDB" id="A0A1H4R2D3"/>
<reference evidence="2 3" key="1">
    <citation type="submission" date="2016-10" db="EMBL/GenBank/DDBJ databases">
        <authorList>
            <person name="de Groot N.N."/>
        </authorList>
    </citation>
    <scope>NUCLEOTIDE SEQUENCE [LARGE SCALE GENOMIC DNA]</scope>
    <source>
        <strain evidence="2 3">DSM 10495</strain>
    </source>
</reference>
<feature type="compositionally biased region" description="Basic and acidic residues" evidence="1">
    <location>
        <begin position="1"/>
        <end position="27"/>
    </location>
</feature>
<proteinExistence type="predicted"/>
<evidence type="ECO:0000313" key="3">
    <source>
        <dbReference type="Proteomes" id="UP000182652"/>
    </source>
</evidence>
<dbReference type="Proteomes" id="UP000182652">
    <property type="component" value="Unassembled WGS sequence"/>
</dbReference>
<feature type="region of interest" description="Disordered" evidence="1">
    <location>
        <begin position="1"/>
        <end position="39"/>
    </location>
</feature>
<gene>
    <name evidence="2" type="ORF">SAMN04489745_2452</name>
</gene>
<accession>A0A1H4R2D3</accession>
<protein>
    <recommendedName>
        <fullName evidence="4">YdhG-like domain-containing protein</fullName>
    </recommendedName>
</protein>
<dbReference type="SUPFAM" id="SSF159888">
    <property type="entry name" value="YdhG-like"/>
    <property type="match status" value="1"/>
</dbReference>
<evidence type="ECO:0000313" key="2">
    <source>
        <dbReference type="EMBL" id="SEC26079.1"/>
    </source>
</evidence>
<evidence type="ECO:0000256" key="1">
    <source>
        <dbReference type="SAM" id="MobiDB-lite"/>
    </source>
</evidence>
<evidence type="ECO:0008006" key="4">
    <source>
        <dbReference type="Google" id="ProtNLM"/>
    </source>
</evidence>
<sequence length="149" mass="16532">MAEKDSGPAFSDEERAAMKERSREVKASRGKNKATPEELAAEVEEKIASMDEPDRILAEKVHQIVLEHAPQLSPKLWYGMQSYANKAGKSVLFFQDAKKFKARYATLGFQESATLDDGDLWPTSYALTKLTPAVEAKIVELVKRATAEG</sequence>
<organism evidence="2 3">
    <name type="scientific">Arthrobacter woluwensis</name>
    <dbReference type="NCBI Taxonomy" id="156980"/>
    <lineage>
        <taxon>Bacteria</taxon>
        <taxon>Bacillati</taxon>
        <taxon>Actinomycetota</taxon>
        <taxon>Actinomycetes</taxon>
        <taxon>Micrococcales</taxon>
        <taxon>Micrococcaceae</taxon>
        <taxon>Arthrobacter</taxon>
    </lineage>
</organism>
<keyword evidence="3" id="KW-1185">Reference proteome</keyword>
<dbReference type="EMBL" id="FNSN01000003">
    <property type="protein sequence ID" value="SEC26079.1"/>
    <property type="molecule type" value="Genomic_DNA"/>
</dbReference>
<name>A0A1H4R2D3_9MICC</name>
<dbReference type="RefSeq" id="WP_066215602.1">
    <property type="nucleotide sequence ID" value="NZ_FNSN01000003.1"/>
</dbReference>